<feature type="non-terminal residue" evidence="1">
    <location>
        <position position="78"/>
    </location>
</feature>
<proteinExistence type="predicted"/>
<name>A0AAV5VFX7_9BILA</name>
<comment type="caution">
    <text evidence="1">The sequence shown here is derived from an EMBL/GenBank/DDBJ whole genome shotgun (WGS) entry which is preliminary data.</text>
</comment>
<evidence type="ECO:0000313" key="1">
    <source>
        <dbReference type="EMBL" id="GMT17158.1"/>
    </source>
</evidence>
<accession>A0AAV5VFX7</accession>
<gene>
    <name evidence="1" type="ORF">PFISCL1PPCAC_8455</name>
</gene>
<evidence type="ECO:0000313" key="2">
    <source>
        <dbReference type="Proteomes" id="UP001432322"/>
    </source>
</evidence>
<dbReference type="EMBL" id="BTSY01000003">
    <property type="protein sequence ID" value="GMT17158.1"/>
    <property type="molecule type" value="Genomic_DNA"/>
</dbReference>
<dbReference type="AlphaFoldDB" id="A0AAV5VFX7"/>
<organism evidence="1 2">
    <name type="scientific">Pristionchus fissidentatus</name>
    <dbReference type="NCBI Taxonomy" id="1538716"/>
    <lineage>
        <taxon>Eukaryota</taxon>
        <taxon>Metazoa</taxon>
        <taxon>Ecdysozoa</taxon>
        <taxon>Nematoda</taxon>
        <taxon>Chromadorea</taxon>
        <taxon>Rhabditida</taxon>
        <taxon>Rhabditina</taxon>
        <taxon>Diplogasteromorpha</taxon>
        <taxon>Diplogasteroidea</taxon>
        <taxon>Neodiplogasteridae</taxon>
        <taxon>Pristionchus</taxon>
    </lineage>
</organism>
<sequence>SGKTSDKPEMKFVYSPPLGWTFAGTVFGSGGQAMSETSAKRRINADIEFAVRMAVESYGFSNAGVKVHNAVEPKDIQI</sequence>
<protein>
    <submittedName>
        <fullName evidence="1">Uncharacterized protein</fullName>
    </submittedName>
</protein>
<dbReference type="Proteomes" id="UP001432322">
    <property type="component" value="Unassembled WGS sequence"/>
</dbReference>
<reference evidence="1" key="1">
    <citation type="submission" date="2023-10" db="EMBL/GenBank/DDBJ databases">
        <title>Genome assembly of Pristionchus species.</title>
        <authorList>
            <person name="Yoshida K."/>
            <person name="Sommer R.J."/>
        </authorList>
    </citation>
    <scope>NUCLEOTIDE SEQUENCE</scope>
    <source>
        <strain evidence="1">RS5133</strain>
    </source>
</reference>
<feature type="non-terminal residue" evidence="1">
    <location>
        <position position="1"/>
    </location>
</feature>
<keyword evidence="2" id="KW-1185">Reference proteome</keyword>